<reference evidence="3" key="1">
    <citation type="submission" date="2023-10" db="EMBL/GenBank/DDBJ databases">
        <authorList>
            <person name="Chen Y."/>
            <person name="Shah S."/>
            <person name="Dougan E. K."/>
            <person name="Thang M."/>
            <person name="Chan C."/>
        </authorList>
    </citation>
    <scope>NUCLEOTIDE SEQUENCE [LARGE SCALE GENOMIC DNA]</scope>
</reference>
<proteinExistence type="predicted"/>
<organism evidence="3 4">
    <name type="scientific">Prorocentrum cordatum</name>
    <dbReference type="NCBI Taxonomy" id="2364126"/>
    <lineage>
        <taxon>Eukaryota</taxon>
        <taxon>Sar</taxon>
        <taxon>Alveolata</taxon>
        <taxon>Dinophyceae</taxon>
        <taxon>Prorocentrales</taxon>
        <taxon>Prorocentraceae</taxon>
        <taxon>Prorocentrum</taxon>
    </lineage>
</organism>
<evidence type="ECO:0000313" key="3">
    <source>
        <dbReference type="EMBL" id="CAK0877880.1"/>
    </source>
</evidence>
<name>A0ABN9VWB2_9DINO</name>
<evidence type="ECO:0000256" key="2">
    <source>
        <dbReference type="SAM" id="SignalP"/>
    </source>
</evidence>
<dbReference type="EMBL" id="CAUYUJ010017782">
    <property type="protein sequence ID" value="CAK0877880.1"/>
    <property type="molecule type" value="Genomic_DNA"/>
</dbReference>
<feature type="compositionally biased region" description="Low complexity" evidence="1">
    <location>
        <begin position="736"/>
        <end position="764"/>
    </location>
</feature>
<feature type="region of interest" description="Disordered" evidence="1">
    <location>
        <begin position="732"/>
        <end position="767"/>
    </location>
</feature>
<comment type="caution">
    <text evidence="3">The sequence shown here is derived from an EMBL/GenBank/DDBJ whole genome shotgun (WGS) entry which is preliminary data.</text>
</comment>
<evidence type="ECO:0008006" key="5">
    <source>
        <dbReference type="Google" id="ProtNLM"/>
    </source>
</evidence>
<feature type="signal peptide" evidence="2">
    <location>
        <begin position="1"/>
        <end position="25"/>
    </location>
</feature>
<keyword evidence="2" id="KW-0732">Signal</keyword>
<dbReference type="Proteomes" id="UP001189429">
    <property type="component" value="Unassembled WGS sequence"/>
</dbReference>
<feature type="chain" id="PRO_5046059826" description="RNA-directed RNA polymerase" evidence="2">
    <location>
        <begin position="26"/>
        <end position="966"/>
    </location>
</feature>
<gene>
    <name evidence="3" type="ORF">PCOR1329_LOCUS61791</name>
</gene>
<evidence type="ECO:0000313" key="4">
    <source>
        <dbReference type="Proteomes" id="UP001189429"/>
    </source>
</evidence>
<accession>A0ABN9VWB2</accession>
<keyword evidence="4" id="KW-1185">Reference proteome</keyword>
<sequence length="966" mass="104274">MVGAGLAHWQWAILAALAALPEVRGLAPEPNEPAEVGPSVGAGSGPAAPAAWTVAQAEGQEGGRGSVVPECRCECGDAEAAAGGWLGALLGLLTFGLQARAWLQGRPRGARLVLETGRVGTEEAILLRLRPGQAVAVTHGVDALWHERLLVGTSAEELGASPGWSWRVITPGGDECEDALDGSQPGPHRLATLAVDGSPPRVLRGRFYRFAECPTDELLVRRAVGHYRMLAWAGAPHRPPKDYVNGAGQVVPWPDEARREMEAAVVPHGPDAVGAIVGPTDGVGVPAGSCAMLKQHASDLYVKCLLVRKSEVDGRLRELLDLAAAAVRPAVHESDAGGGKGTDAPVAGRPAAVAEDCRTLWVDFDPRGERFKVVWRQVCLESRSEKWGDGPAPRCCAGWTRVFATVATLGRAAASRGVRDLFPLPCEEVPERPAGRGGRRLQRWRRRRRESDFVDSAAQALNWMHVCGLGHVVQGEPDNMRQDVLEYVHWLAQGEQRACRHLDAPSTQVALLELLRGRSLYGAGATKDSLASFQQGRLSLPESVEGSPHIGDVCGRRGLCVLEREGERMLEPVAEVAADLELDGARCYCDPALVKHKTVYVTFLKDLMPRGLLDCTLEPLENAGIFCVWCQEELACAVPPLSPDSLLRDRDARGALRRCIYVGNMGIVGAESERVRSTLDGVTEAFMQKGLLVHEQAMTSGVSEVMGVEIDGQLMQTRASGKRRLRARQAIAGSPAVRSRSGVAVPSSSSSAGAASEGTAPPAGGRERVLWRRRKQRVLAYVEEAWDTLSADASLPEQKAVQRQTRKQYQAELDRWQEFASLGDLKLVSDEKVDEMLVRFFERDFFLGEQAHRGTKLLAALMHAEPGFGRRGSRRVPRAWRALKGWGRLAPGAIAPAGAALSLGGDESFLAPKRPDGYWSLLAHPAQRGVPDKIGEFDRSMLLDSSLSSELQWSITGALLCELAYN</sequence>
<protein>
    <recommendedName>
        <fullName evidence="5">RNA-directed RNA polymerase</fullName>
    </recommendedName>
</protein>
<evidence type="ECO:0000256" key="1">
    <source>
        <dbReference type="SAM" id="MobiDB-lite"/>
    </source>
</evidence>